<feature type="region of interest" description="Disordered" evidence="2">
    <location>
        <begin position="17"/>
        <end position="81"/>
    </location>
</feature>
<organism evidence="3 4">
    <name type="scientific">Durusdinium trenchii</name>
    <dbReference type="NCBI Taxonomy" id="1381693"/>
    <lineage>
        <taxon>Eukaryota</taxon>
        <taxon>Sar</taxon>
        <taxon>Alveolata</taxon>
        <taxon>Dinophyceae</taxon>
        <taxon>Suessiales</taxon>
        <taxon>Symbiodiniaceae</taxon>
        <taxon>Durusdinium</taxon>
    </lineage>
</organism>
<sequence length="700" mass="78261">MAETETERKLRIRAEQAEAEVRSLKRTRHERSDRAEVTTRVETSRLDFGTQTDSHETEIAEPRERLKNTPAPSEGSPVSEIEELRQQLKQRDSAIVQLQADRNREQHTKQRKASEETTLCREELCEMTQRAESLMEQLRKSKKRGGELQAARELAREEFLTCRSELQECQATLRRQVVRSDGSEPTYESREARGSLRSSEKESDVTTSLMDSKDTAPIGEEFTLRPPEWKGAPGQARLSQCFGTLRKLHHELSKELQSRSKSQGKPEDVVSKLLQQMDKALQLDGPSPVGSEGRAVAVSLSGLRQPSSPEAERPLPEDLKDFKLSTSSASAGSPQPRDSEEVLLMKLDVNAVRVAAELEKKKLMDQHCDDMDDLLRRHNKERRELHQELVELRSEQLRSEAHETLVKPMQDIRAHFEKQVAEVKHGLKAELADIHEQNRMLNGQVEQEMSLLRRDLERSQGELFASKHQFRELEGLYDKEHSELLRLRQQQRELMEKEEQAKAAAAEAAANTFDVQQAEANATLSGDFSHDTATAILPVGVAPTLERSQERPEGKEDQVSGSNNTTLLADDSQQTAAHPQVNSSIPSPLPAPNSAMKQVMMAPKPKEDGREAMTPTVLSTRKAARPSVTAVSTVLRTIPSQGRPATVQTRSAPQLPTPSTPHGVRPVLSAGPAQLHRLTNTPTTTTLIQHHHRSLSSASG</sequence>
<proteinExistence type="predicted"/>
<dbReference type="EMBL" id="CAXAMN010022028">
    <property type="protein sequence ID" value="CAK9065633.1"/>
    <property type="molecule type" value="Genomic_DNA"/>
</dbReference>
<feature type="coiled-coil region" evidence="1">
    <location>
        <begin position="368"/>
        <end position="395"/>
    </location>
</feature>
<feature type="compositionally biased region" description="Basic and acidic residues" evidence="2">
    <location>
        <begin position="187"/>
        <end position="204"/>
    </location>
</feature>
<feature type="coiled-coil region" evidence="1">
    <location>
        <begin position="81"/>
        <end position="141"/>
    </location>
</feature>
<feature type="compositionally biased region" description="Basic and acidic residues" evidence="2">
    <location>
        <begin position="547"/>
        <end position="558"/>
    </location>
</feature>
<feature type="compositionally biased region" description="Basic and acidic residues" evidence="2">
    <location>
        <begin position="53"/>
        <end position="67"/>
    </location>
</feature>
<dbReference type="Proteomes" id="UP001642484">
    <property type="component" value="Unassembled WGS sequence"/>
</dbReference>
<reference evidence="3 4" key="1">
    <citation type="submission" date="2024-02" db="EMBL/GenBank/DDBJ databases">
        <authorList>
            <person name="Chen Y."/>
            <person name="Shah S."/>
            <person name="Dougan E. K."/>
            <person name="Thang M."/>
            <person name="Chan C."/>
        </authorList>
    </citation>
    <scope>NUCLEOTIDE SEQUENCE [LARGE SCALE GENOMIC DNA]</scope>
</reference>
<protein>
    <submittedName>
        <fullName evidence="3">Uncharacterized protein</fullName>
    </submittedName>
</protein>
<feature type="compositionally biased region" description="Basic and acidic residues" evidence="2">
    <location>
        <begin position="30"/>
        <end position="45"/>
    </location>
</feature>
<evidence type="ECO:0000256" key="2">
    <source>
        <dbReference type="SAM" id="MobiDB-lite"/>
    </source>
</evidence>
<evidence type="ECO:0000313" key="3">
    <source>
        <dbReference type="EMBL" id="CAK9065633.1"/>
    </source>
</evidence>
<accession>A0ABP0NQB5</accession>
<evidence type="ECO:0000313" key="4">
    <source>
        <dbReference type="Proteomes" id="UP001642484"/>
    </source>
</evidence>
<name>A0ABP0NQB5_9DINO</name>
<feature type="region of interest" description="Disordered" evidence="2">
    <location>
        <begin position="177"/>
        <end position="235"/>
    </location>
</feature>
<keyword evidence="1" id="KW-0175">Coiled coil</keyword>
<feature type="coiled-coil region" evidence="1">
    <location>
        <begin position="442"/>
        <end position="511"/>
    </location>
</feature>
<feature type="compositionally biased region" description="Polar residues" evidence="2">
    <location>
        <begin position="559"/>
        <end position="586"/>
    </location>
</feature>
<keyword evidence="4" id="KW-1185">Reference proteome</keyword>
<comment type="caution">
    <text evidence="3">The sequence shown here is derived from an EMBL/GenBank/DDBJ whole genome shotgun (WGS) entry which is preliminary data.</text>
</comment>
<gene>
    <name evidence="3" type="ORF">CCMP2556_LOCUS32255</name>
</gene>
<feature type="region of interest" description="Disordered" evidence="2">
    <location>
        <begin position="541"/>
        <end position="594"/>
    </location>
</feature>
<evidence type="ECO:0000256" key="1">
    <source>
        <dbReference type="SAM" id="Coils"/>
    </source>
</evidence>
<feature type="region of interest" description="Disordered" evidence="2">
    <location>
        <begin position="641"/>
        <end position="663"/>
    </location>
</feature>